<keyword evidence="2" id="KW-0732">Signal</keyword>
<sequence>MLRGRFVSLFLLSALLSLQCLASRVVQSENFLVRGDTFWYHEADGAMKEFLFRDLGCYCKQVESLSDCPEHKQLPDAAVDETVPSYYRFFHADKVSGDKKPHMCCKLSYTSIFDIKGFKYKRQDIDLCTHDVRPVPDDVCCRVHFPGEEAIGLRLRQVLRRAGQYIDYDEETRVIKSREFTLDRLSFHLEDIADSLDYNGTVVSAAAAREFVTANRQEIYGGPESELYCMSRRGLKEVLEDKAECTLRSHVAQECCCHEADLEEAERCLPLPASSRLMAGPVEMNGIYRESISVHKSADSGDLKTGEISWASPEYRLGKVPYRVQSVDPEVPAGPEAMTFDWESMSQWTWECVNKKKVPYIASRWEQVEASLLEFPRHAQRTVQRNQQRARQRRQRQQRQRREKRRRAELARQRAQHKNVAPRKQTYKRKVYYQDYEEQCITRKYTRLCPADRAMYRKIIRGGRCTQEPTDSNHDVVKLVDIGGMRFRCPKHYKTSKRMREGYDYDQRCRCTSRRC</sequence>
<feature type="chain" id="PRO_5045593070" evidence="2">
    <location>
        <begin position="23"/>
        <end position="516"/>
    </location>
</feature>
<reference evidence="3 4" key="1">
    <citation type="submission" date="2024-02" db="EMBL/GenBank/DDBJ databases">
        <authorList>
            <person name="Chen Y."/>
            <person name="Shah S."/>
            <person name="Dougan E. K."/>
            <person name="Thang M."/>
            <person name="Chan C."/>
        </authorList>
    </citation>
    <scope>NUCLEOTIDE SEQUENCE [LARGE SCALE GENOMIC DNA]</scope>
</reference>
<evidence type="ECO:0000313" key="3">
    <source>
        <dbReference type="EMBL" id="CAK9020573.1"/>
    </source>
</evidence>
<gene>
    <name evidence="3" type="ORF">CCMP2556_LOCUS14108</name>
</gene>
<organism evidence="3 4">
    <name type="scientific">Durusdinium trenchii</name>
    <dbReference type="NCBI Taxonomy" id="1381693"/>
    <lineage>
        <taxon>Eukaryota</taxon>
        <taxon>Sar</taxon>
        <taxon>Alveolata</taxon>
        <taxon>Dinophyceae</taxon>
        <taxon>Suessiales</taxon>
        <taxon>Symbiodiniaceae</taxon>
        <taxon>Durusdinium</taxon>
    </lineage>
</organism>
<name>A0ABP0K1R4_9DINO</name>
<evidence type="ECO:0000256" key="1">
    <source>
        <dbReference type="SAM" id="MobiDB-lite"/>
    </source>
</evidence>
<feature type="region of interest" description="Disordered" evidence="1">
    <location>
        <begin position="380"/>
        <end position="424"/>
    </location>
</feature>
<feature type="compositionally biased region" description="Basic residues" evidence="1">
    <location>
        <begin position="388"/>
        <end position="405"/>
    </location>
</feature>
<evidence type="ECO:0000313" key="4">
    <source>
        <dbReference type="Proteomes" id="UP001642484"/>
    </source>
</evidence>
<feature type="compositionally biased region" description="Basic residues" evidence="1">
    <location>
        <begin position="414"/>
        <end position="424"/>
    </location>
</feature>
<accession>A0ABP0K1R4</accession>
<evidence type="ECO:0000256" key="2">
    <source>
        <dbReference type="SAM" id="SignalP"/>
    </source>
</evidence>
<comment type="caution">
    <text evidence="3">The sequence shown here is derived from an EMBL/GenBank/DDBJ whole genome shotgun (WGS) entry which is preliminary data.</text>
</comment>
<dbReference type="Proteomes" id="UP001642484">
    <property type="component" value="Unassembled WGS sequence"/>
</dbReference>
<keyword evidence="4" id="KW-1185">Reference proteome</keyword>
<dbReference type="EMBL" id="CAXAMN010007136">
    <property type="protein sequence ID" value="CAK9020573.1"/>
    <property type="molecule type" value="Genomic_DNA"/>
</dbReference>
<proteinExistence type="predicted"/>
<feature type="signal peptide" evidence="2">
    <location>
        <begin position="1"/>
        <end position="22"/>
    </location>
</feature>
<protein>
    <submittedName>
        <fullName evidence="3">Uncharacterized protein</fullName>
    </submittedName>
</protein>